<dbReference type="KEGG" id="pdio:PDMSB3_1296"/>
<gene>
    <name evidence="1" type="ORF">PDMSB3_1296</name>
</gene>
<dbReference type="AlphaFoldDB" id="A0A5Q4ZJV4"/>
<protein>
    <submittedName>
        <fullName evidence="1">Uncharacterized protein</fullName>
    </submittedName>
</protein>
<organism evidence="1 2">
    <name type="scientific">Paraburkholderia dioscoreae</name>
    <dbReference type="NCBI Taxonomy" id="2604047"/>
    <lineage>
        <taxon>Bacteria</taxon>
        <taxon>Pseudomonadati</taxon>
        <taxon>Pseudomonadota</taxon>
        <taxon>Betaproteobacteria</taxon>
        <taxon>Burkholderiales</taxon>
        <taxon>Burkholderiaceae</taxon>
        <taxon>Paraburkholderia</taxon>
    </lineage>
</organism>
<dbReference type="Proteomes" id="UP000325811">
    <property type="component" value="Chromosome I"/>
</dbReference>
<evidence type="ECO:0000313" key="1">
    <source>
        <dbReference type="EMBL" id="VVD27758.1"/>
    </source>
</evidence>
<name>A0A5Q4ZJV4_9BURK</name>
<dbReference type="EMBL" id="LR699553">
    <property type="protein sequence ID" value="VVD27758.1"/>
    <property type="molecule type" value="Genomic_DNA"/>
</dbReference>
<proteinExistence type="predicted"/>
<evidence type="ECO:0000313" key="2">
    <source>
        <dbReference type="Proteomes" id="UP000325811"/>
    </source>
</evidence>
<keyword evidence="2" id="KW-1185">Reference proteome</keyword>
<accession>A0A5Q4ZJV4</accession>
<sequence>MLRLPFPRLSLSTPLPFPRLSHLIVPHPTPPPHLPRAAQ</sequence>
<reference evidence="1 2" key="1">
    <citation type="submission" date="2019-08" db="EMBL/GenBank/DDBJ databases">
        <authorList>
            <person name="Herpell B J."/>
        </authorList>
    </citation>
    <scope>NUCLEOTIDE SEQUENCE [LARGE SCALE GENOMIC DNA]</scope>
    <source>
        <strain evidence="2">Msb3</strain>
    </source>
</reference>